<reference evidence="1 2" key="1">
    <citation type="journal article" date="2016" name="Nat. Commun.">
        <title>Thousands of microbial genomes shed light on interconnected biogeochemical processes in an aquifer system.</title>
        <authorList>
            <person name="Anantharaman K."/>
            <person name="Brown C.T."/>
            <person name="Hug L.A."/>
            <person name="Sharon I."/>
            <person name="Castelle C.J."/>
            <person name="Probst A.J."/>
            <person name="Thomas B.C."/>
            <person name="Singh A."/>
            <person name="Wilkins M.J."/>
            <person name="Karaoz U."/>
            <person name="Brodie E.L."/>
            <person name="Williams K.H."/>
            <person name="Hubbard S.S."/>
            <person name="Banfield J.F."/>
        </authorList>
    </citation>
    <scope>NUCLEOTIDE SEQUENCE [LARGE SCALE GENOMIC DNA]</scope>
</reference>
<name>A0A1F7GDG1_9BACT</name>
<evidence type="ECO:0000313" key="1">
    <source>
        <dbReference type="EMBL" id="OGK16884.1"/>
    </source>
</evidence>
<proteinExistence type="predicted"/>
<dbReference type="EMBL" id="MFZG01000016">
    <property type="protein sequence ID" value="OGK16884.1"/>
    <property type="molecule type" value="Genomic_DNA"/>
</dbReference>
<organism evidence="1 2">
    <name type="scientific">Candidatus Roizmanbacteria bacterium RIFCSPHIGHO2_01_FULL_39_12c</name>
    <dbReference type="NCBI Taxonomy" id="1802031"/>
    <lineage>
        <taxon>Bacteria</taxon>
        <taxon>Candidatus Roizmaniibacteriota</taxon>
    </lineage>
</organism>
<sequence length="142" mass="16022">MNLKNAFRLHFPFADEISGLCGIDLYDRSAEFQPGNSLKLRKESEKRLAMARLFLTIDTDSSYSFSGPPKSELYTKEEIVEVLVRRGGFISEQAESTANEIIGRGYIEFYSASRGVSAVKIVPYHNKEGATKYRFEGEFCDA</sequence>
<accession>A0A1F7GDG1</accession>
<evidence type="ECO:0000313" key="2">
    <source>
        <dbReference type="Proteomes" id="UP000177208"/>
    </source>
</evidence>
<comment type="caution">
    <text evidence="1">The sequence shown here is derived from an EMBL/GenBank/DDBJ whole genome shotgun (WGS) entry which is preliminary data.</text>
</comment>
<dbReference type="AlphaFoldDB" id="A0A1F7GDG1"/>
<protein>
    <submittedName>
        <fullName evidence="1">Uncharacterized protein</fullName>
    </submittedName>
</protein>
<dbReference type="Proteomes" id="UP000177208">
    <property type="component" value="Unassembled WGS sequence"/>
</dbReference>
<gene>
    <name evidence="1" type="ORF">A2774_03315</name>
</gene>